<keyword evidence="3" id="KW-1185">Reference proteome</keyword>
<organism evidence="2 3">
    <name type="scientific">Phytophthora megakarya</name>
    <dbReference type="NCBI Taxonomy" id="4795"/>
    <lineage>
        <taxon>Eukaryota</taxon>
        <taxon>Sar</taxon>
        <taxon>Stramenopiles</taxon>
        <taxon>Oomycota</taxon>
        <taxon>Peronosporomycetes</taxon>
        <taxon>Peronosporales</taxon>
        <taxon>Peronosporaceae</taxon>
        <taxon>Phytophthora</taxon>
    </lineage>
</organism>
<feature type="region of interest" description="Disordered" evidence="1">
    <location>
        <begin position="79"/>
        <end position="100"/>
    </location>
</feature>
<sequence>MSPTPIGPNDVLRDDNYFLWEALAVLVKLLGPTYQSMVREATSAIQAWGTLRGFFVKQNLHNRVQLRKQLHEFAMAAGDPARPRQPLKILEPDAAPHAIR</sequence>
<comment type="caution">
    <text evidence="2">The sequence shown here is derived from an EMBL/GenBank/DDBJ whole genome shotgun (WGS) entry which is preliminary data.</text>
</comment>
<dbReference type="Pfam" id="PF14223">
    <property type="entry name" value="Retrotran_gag_2"/>
    <property type="match status" value="1"/>
</dbReference>
<name>A0A225VWX5_9STRA</name>
<dbReference type="OrthoDB" id="98936at2759"/>
<gene>
    <name evidence="2" type="ORF">PHMEG_00017302</name>
</gene>
<dbReference type="Proteomes" id="UP000198211">
    <property type="component" value="Unassembled WGS sequence"/>
</dbReference>
<protein>
    <submittedName>
        <fullName evidence="2">Polyprotein</fullName>
    </submittedName>
</protein>
<accession>A0A225VWX5</accession>
<reference evidence="3" key="1">
    <citation type="submission" date="2017-03" db="EMBL/GenBank/DDBJ databases">
        <title>Phytopthora megakarya and P. palmivora, two closely related causual agents of cacao black pod achieved similar genome size and gene model numbers by different mechanisms.</title>
        <authorList>
            <person name="Ali S."/>
            <person name="Shao J."/>
            <person name="Larry D.J."/>
            <person name="Kronmiller B."/>
            <person name="Shen D."/>
            <person name="Strem M.D."/>
            <person name="Melnick R.L."/>
            <person name="Guiltinan M.J."/>
            <person name="Tyler B.M."/>
            <person name="Meinhardt L.W."/>
            <person name="Bailey B.A."/>
        </authorList>
    </citation>
    <scope>NUCLEOTIDE SEQUENCE [LARGE SCALE GENOMIC DNA]</scope>
    <source>
        <strain evidence="3">zdho120</strain>
    </source>
</reference>
<evidence type="ECO:0000256" key="1">
    <source>
        <dbReference type="SAM" id="MobiDB-lite"/>
    </source>
</evidence>
<evidence type="ECO:0000313" key="2">
    <source>
        <dbReference type="EMBL" id="OWZ09923.1"/>
    </source>
</evidence>
<dbReference type="AlphaFoldDB" id="A0A225VWX5"/>
<evidence type="ECO:0000313" key="3">
    <source>
        <dbReference type="Proteomes" id="UP000198211"/>
    </source>
</evidence>
<proteinExistence type="predicted"/>
<dbReference type="EMBL" id="NBNE01002621">
    <property type="protein sequence ID" value="OWZ09923.1"/>
    <property type="molecule type" value="Genomic_DNA"/>
</dbReference>